<accession>A0A380BI83</accession>
<organism evidence="1 2">
    <name type="scientific">Sphingobacterium spiritivorum</name>
    <name type="common">Flavobacterium spiritivorum</name>
    <dbReference type="NCBI Taxonomy" id="258"/>
    <lineage>
        <taxon>Bacteria</taxon>
        <taxon>Pseudomonadati</taxon>
        <taxon>Bacteroidota</taxon>
        <taxon>Sphingobacteriia</taxon>
        <taxon>Sphingobacteriales</taxon>
        <taxon>Sphingobacteriaceae</taxon>
        <taxon>Sphingobacterium</taxon>
    </lineage>
</organism>
<dbReference type="InterPro" id="IPR018534">
    <property type="entry name" value="Tet_reg_excision_RteC"/>
</dbReference>
<evidence type="ECO:0000313" key="2">
    <source>
        <dbReference type="Proteomes" id="UP000254893"/>
    </source>
</evidence>
<evidence type="ECO:0000313" key="1">
    <source>
        <dbReference type="EMBL" id="SUJ01057.1"/>
    </source>
</evidence>
<protein>
    <submittedName>
        <fullName evidence="1">RteC protein</fullName>
    </submittedName>
</protein>
<dbReference type="AlphaFoldDB" id="A0A380BI83"/>
<dbReference type="RefSeq" id="WP_115169084.1">
    <property type="nucleotide sequence ID" value="NZ_UGYW01000002.1"/>
</dbReference>
<reference evidence="1 2" key="1">
    <citation type="submission" date="2018-06" db="EMBL/GenBank/DDBJ databases">
        <authorList>
            <consortium name="Pathogen Informatics"/>
            <person name="Doyle S."/>
        </authorList>
    </citation>
    <scope>NUCLEOTIDE SEQUENCE [LARGE SCALE GENOMIC DNA]</scope>
    <source>
        <strain evidence="1 2">NCTC11388</strain>
    </source>
</reference>
<sequence length="281" mass="33117">MERPQYDTILHTLKARIAFINSQTDNPILLSERAIALILEALSQLKQHILTHDFETIQEEIYFFKEIKPRISAKLIYHNSIFKIETKKPKGGKRILRKYYNNELRRLKTYFDNNIEFYKYYRTGSTLLDQHYFIRGKQDIRLNLDTYYFETDHQFATSHDYKVAKIIAHDKLQVYLENQLANLSTRKTPAAIPVKPIPVLQWTAPKVALVELIYALHSQGVFNHGAADLKDIADQLQQAFNIDLGQYRRTFLEIRARKSERTRFLTGLIHTLINRMDDTDQ</sequence>
<gene>
    <name evidence="1" type="ORF">NCTC11388_00659</name>
</gene>
<name>A0A380BI83_SPHSI</name>
<dbReference type="EMBL" id="UGYW01000002">
    <property type="protein sequence ID" value="SUJ01057.1"/>
    <property type="molecule type" value="Genomic_DNA"/>
</dbReference>
<proteinExistence type="predicted"/>
<dbReference type="Pfam" id="PF09357">
    <property type="entry name" value="RteC"/>
    <property type="match status" value="1"/>
</dbReference>
<dbReference type="Proteomes" id="UP000254893">
    <property type="component" value="Unassembled WGS sequence"/>
</dbReference>